<keyword evidence="2" id="KW-1185">Reference proteome</keyword>
<organism evidence="1 2">
    <name type="scientific">Culter alburnus</name>
    <name type="common">Topmouth culter</name>
    <dbReference type="NCBI Taxonomy" id="194366"/>
    <lineage>
        <taxon>Eukaryota</taxon>
        <taxon>Metazoa</taxon>
        <taxon>Chordata</taxon>
        <taxon>Craniata</taxon>
        <taxon>Vertebrata</taxon>
        <taxon>Euteleostomi</taxon>
        <taxon>Actinopterygii</taxon>
        <taxon>Neopterygii</taxon>
        <taxon>Teleostei</taxon>
        <taxon>Ostariophysi</taxon>
        <taxon>Cypriniformes</taxon>
        <taxon>Xenocyprididae</taxon>
        <taxon>Xenocypridinae</taxon>
        <taxon>Culter</taxon>
    </lineage>
</organism>
<sequence length="111" mass="13047">WNIFPKGTIKKWKREKILERINKMKNKEAKNLGASLSWQPLSFRSDKGTKTIQTHMCFEYNIAVHIFFVLPACLYADAQCVAFLARWHMGWGQCRRDSSESHLIVSRRYAL</sequence>
<feature type="non-terminal residue" evidence="1">
    <location>
        <position position="1"/>
    </location>
</feature>
<dbReference type="EMBL" id="JAWDJR010000017">
    <property type="protein sequence ID" value="KAK9960122.1"/>
    <property type="molecule type" value="Genomic_DNA"/>
</dbReference>
<dbReference type="Proteomes" id="UP001479290">
    <property type="component" value="Unassembled WGS sequence"/>
</dbReference>
<comment type="caution">
    <text evidence="1">The sequence shown here is derived from an EMBL/GenBank/DDBJ whole genome shotgun (WGS) entry which is preliminary data.</text>
</comment>
<name>A0AAW1ZF80_CULAL</name>
<evidence type="ECO:0000313" key="1">
    <source>
        <dbReference type="EMBL" id="KAK9960122.1"/>
    </source>
</evidence>
<reference evidence="1 2" key="1">
    <citation type="submission" date="2024-05" db="EMBL/GenBank/DDBJ databases">
        <title>A high-quality chromosomal-level genome assembly of Topmouth culter (Culter alburnus).</title>
        <authorList>
            <person name="Zhao H."/>
        </authorList>
    </citation>
    <scope>NUCLEOTIDE SEQUENCE [LARGE SCALE GENOMIC DNA]</scope>
    <source>
        <strain evidence="1">CATC2023</strain>
        <tissue evidence="1">Muscle</tissue>
    </source>
</reference>
<protein>
    <submittedName>
        <fullName evidence="1">Uncharacterized protein</fullName>
    </submittedName>
</protein>
<gene>
    <name evidence="1" type="ORF">ABG768_010198</name>
</gene>
<proteinExistence type="predicted"/>
<evidence type="ECO:0000313" key="2">
    <source>
        <dbReference type="Proteomes" id="UP001479290"/>
    </source>
</evidence>
<dbReference type="AlphaFoldDB" id="A0AAW1ZF80"/>
<accession>A0AAW1ZF80</accession>